<organism evidence="6 7">
    <name type="scientific">Paenibacillus arenilitoris</name>
    <dbReference type="NCBI Taxonomy" id="2772299"/>
    <lineage>
        <taxon>Bacteria</taxon>
        <taxon>Bacillati</taxon>
        <taxon>Bacillota</taxon>
        <taxon>Bacilli</taxon>
        <taxon>Bacillales</taxon>
        <taxon>Paenibacillaceae</taxon>
        <taxon>Paenibacillus</taxon>
    </lineage>
</organism>
<dbReference type="InterPro" id="IPR018060">
    <property type="entry name" value="HTH_AraC"/>
</dbReference>
<keyword evidence="2" id="KW-0238">DNA-binding</keyword>
<evidence type="ECO:0000256" key="3">
    <source>
        <dbReference type="ARBA" id="ARBA00023163"/>
    </source>
</evidence>
<feature type="transmembrane region" description="Helical" evidence="4">
    <location>
        <begin position="294"/>
        <end position="314"/>
    </location>
</feature>
<dbReference type="Gene3D" id="3.30.450.20">
    <property type="entry name" value="PAS domain"/>
    <property type="match status" value="1"/>
</dbReference>
<name>A0A927H7S6_9BACL</name>
<evidence type="ECO:0000256" key="4">
    <source>
        <dbReference type="SAM" id="Phobius"/>
    </source>
</evidence>
<reference evidence="6" key="1">
    <citation type="submission" date="2020-09" db="EMBL/GenBank/DDBJ databases">
        <title>A novel bacterium of genus Paenibacillus, isolated from South China Sea.</title>
        <authorList>
            <person name="Huang H."/>
            <person name="Mo K."/>
            <person name="Hu Y."/>
        </authorList>
    </citation>
    <scope>NUCLEOTIDE SEQUENCE</scope>
    <source>
        <strain evidence="6">IB182493</strain>
    </source>
</reference>
<dbReference type="InterPro" id="IPR041522">
    <property type="entry name" value="CdaR_GGDEF"/>
</dbReference>
<dbReference type="Pfam" id="PF17853">
    <property type="entry name" value="GGDEF_2"/>
    <property type="match status" value="1"/>
</dbReference>
<accession>A0A927H7S6</accession>
<protein>
    <submittedName>
        <fullName evidence="6">AraC family transcriptional regulator</fullName>
    </submittedName>
</protein>
<dbReference type="PROSITE" id="PS01124">
    <property type="entry name" value="HTH_ARAC_FAMILY_2"/>
    <property type="match status" value="1"/>
</dbReference>
<dbReference type="Proteomes" id="UP000632125">
    <property type="component" value="Unassembled WGS sequence"/>
</dbReference>
<dbReference type="SMART" id="SM00342">
    <property type="entry name" value="HTH_ARAC"/>
    <property type="match status" value="1"/>
</dbReference>
<evidence type="ECO:0000259" key="5">
    <source>
        <dbReference type="PROSITE" id="PS01124"/>
    </source>
</evidence>
<keyword evidence="1" id="KW-0805">Transcription regulation</keyword>
<keyword evidence="4" id="KW-0812">Transmembrane</keyword>
<dbReference type="SUPFAM" id="SSF46689">
    <property type="entry name" value="Homeodomain-like"/>
    <property type="match status" value="2"/>
</dbReference>
<dbReference type="Gene3D" id="1.10.10.60">
    <property type="entry name" value="Homeodomain-like"/>
    <property type="match status" value="2"/>
</dbReference>
<keyword evidence="7" id="KW-1185">Reference proteome</keyword>
<keyword evidence="3" id="KW-0804">Transcription</keyword>
<dbReference type="EMBL" id="JACXIY010000025">
    <property type="protein sequence ID" value="MBD2870963.1"/>
    <property type="molecule type" value="Genomic_DNA"/>
</dbReference>
<dbReference type="Pfam" id="PF12833">
    <property type="entry name" value="HTH_18"/>
    <property type="match status" value="1"/>
</dbReference>
<comment type="caution">
    <text evidence="6">The sequence shown here is derived from an EMBL/GenBank/DDBJ whole genome shotgun (WGS) entry which is preliminary data.</text>
</comment>
<dbReference type="InterPro" id="IPR009057">
    <property type="entry name" value="Homeodomain-like_sf"/>
</dbReference>
<sequence>MKRSDFKSRLFLKYIWSYLFILLIPLVLMTLFIYRNAVTNLRSEIEQSRLGQLTQAKVIVDGRMKELGEITSRVSYDERLTPYRIHDPYYSGEAIEALDQYKATSSIIGEMFLYLHKDPNIYSAKGLSSLDVFSKSYSFSNWNKETVYDDLNGVKFPTMRPADKVVRNAHLEDNMLAYLVPITPFSPNPHGTVLYLIKESELTSLIDSILGSYQGFSYILDNNGQILVDNRQGEALTAAEAKSLHGLTTGIHDRVLNGKPHSIVSVKSENIGWTYVTVMPSSQFFSSVVHVRSFIVMLFTIIVLAGAALALLLARMQYRPISTLAEFVHAKAKPKHPAEEAPLFGNELDRIRSALQEYSSRVDLQEPYARNHVLTMLLKYGNVQSLTPELADAFDLHFDRARHFVIAIGWDDAGETQEELHERQERIELLTQIQFPELHAHAYGAELPQLDQLALIISFDEVRSMDEFAQVRHIVEAVRGNLLETFDVTPTIGVGTCYGSPNQLNQSFIEACSALEPRASAGHGTVTYFEKLSHEPDHTLWMPSNSLMKLSQSLKQGSYDVAAQMISPTIRGLRASELSSLLRRCVCFDILNAMLKSAAEAGIPNLIQEIDPNMIYSHSLSELESGFLTLASRICEQVERNSRNEEQSQMDQIVSYIDEHYTDHTLSLESVAFAFAISPSHVSRTFKEKMGQNFVQYIWQKRLDEVMRQLKATDDPLKDIISRVGYLDAPNFIRKFKKETGHTPGQYRKLFAENDTFS</sequence>
<keyword evidence="4" id="KW-1133">Transmembrane helix</keyword>
<keyword evidence="4" id="KW-0472">Membrane</keyword>
<dbReference type="PANTHER" id="PTHR43280">
    <property type="entry name" value="ARAC-FAMILY TRANSCRIPTIONAL REGULATOR"/>
    <property type="match status" value="1"/>
</dbReference>
<dbReference type="GO" id="GO:0043565">
    <property type="term" value="F:sequence-specific DNA binding"/>
    <property type="evidence" value="ECO:0007669"/>
    <property type="project" value="InterPro"/>
</dbReference>
<dbReference type="AlphaFoldDB" id="A0A927H7S6"/>
<feature type="domain" description="HTH araC/xylS-type" evidence="5">
    <location>
        <begin position="651"/>
        <end position="750"/>
    </location>
</feature>
<evidence type="ECO:0000256" key="1">
    <source>
        <dbReference type="ARBA" id="ARBA00023015"/>
    </source>
</evidence>
<evidence type="ECO:0000313" key="6">
    <source>
        <dbReference type="EMBL" id="MBD2870963.1"/>
    </source>
</evidence>
<dbReference type="PANTHER" id="PTHR43280:SF28">
    <property type="entry name" value="HTH-TYPE TRANSCRIPTIONAL ACTIVATOR RHAS"/>
    <property type="match status" value="1"/>
</dbReference>
<proteinExistence type="predicted"/>
<dbReference type="RefSeq" id="WP_190864325.1">
    <property type="nucleotide sequence ID" value="NZ_JACXIY010000025.1"/>
</dbReference>
<evidence type="ECO:0000313" key="7">
    <source>
        <dbReference type="Proteomes" id="UP000632125"/>
    </source>
</evidence>
<evidence type="ECO:0000256" key="2">
    <source>
        <dbReference type="ARBA" id="ARBA00023125"/>
    </source>
</evidence>
<gene>
    <name evidence="6" type="ORF">IDH41_20465</name>
</gene>
<dbReference type="PROSITE" id="PS00041">
    <property type="entry name" value="HTH_ARAC_FAMILY_1"/>
    <property type="match status" value="1"/>
</dbReference>
<feature type="transmembrane region" description="Helical" evidence="4">
    <location>
        <begin position="12"/>
        <end position="34"/>
    </location>
</feature>
<dbReference type="GO" id="GO:0003700">
    <property type="term" value="F:DNA-binding transcription factor activity"/>
    <property type="evidence" value="ECO:0007669"/>
    <property type="project" value="InterPro"/>
</dbReference>
<dbReference type="InterPro" id="IPR018062">
    <property type="entry name" value="HTH_AraC-typ_CS"/>
</dbReference>